<name>A0A4S2BQ81_9LACO</name>
<gene>
    <name evidence="3" type="ORF">E5351_03085</name>
</gene>
<dbReference type="RefSeq" id="WP_011162070.1">
    <property type="nucleotide sequence ID" value="NZ_AQFR02000001.1"/>
</dbReference>
<protein>
    <submittedName>
        <fullName evidence="3">Type II toxin-antitoxin system YafQ family toxin</fullName>
    </submittedName>
</protein>
<keyword evidence="1" id="KW-1277">Toxin-antitoxin system</keyword>
<dbReference type="InterPro" id="IPR035093">
    <property type="entry name" value="RelE/ParE_toxin_dom_sf"/>
</dbReference>
<dbReference type="PANTHER" id="PTHR40588:SF1">
    <property type="entry name" value="MRNA INTERFERASE TOXIN YAFQ"/>
    <property type="match status" value="1"/>
</dbReference>
<evidence type="ECO:0000313" key="4">
    <source>
        <dbReference type="Proteomes" id="UP000309117"/>
    </source>
</evidence>
<dbReference type="NCBIfam" id="TIGR02385">
    <property type="entry name" value="RelE_StbE"/>
    <property type="match status" value="1"/>
</dbReference>
<dbReference type="SUPFAM" id="SSF143011">
    <property type="entry name" value="RelE-like"/>
    <property type="match status" value="1"/>
</dbReference>
<organism evidence="3 4">
    <name type="scientific">Lactobacillus intestinalis</name>
    <dbReference type="NCBI Taxonomy" id="151781"/>
    <lineage>
        <taxon>Bacteria</taxon>
        <taxon>Bacillati</taxon>
        <taxon>Bacillota</taxon>
        <taxon>Bacilli</taxon>
        <taxon>Lactobacillales</taxon>
        <taxon>Lactobacillaceae</taxon>
        <taxon>Lactobacillus</taxon>
    </lineage>
</organism>
<dbReference type="InterPro" id="IPR004386">
    <property type="entry name" value="Toxin_YafQ-like"/>
</dbReference>
<dbReference type="EMBL" id="SRYV01000004">
    <property type="protein sequence ID" value="TGY16562.1"/>
    <property type="molecule type" value="Genomic_DNA"/>
</dbReference>
<sequence length="101" mass="12017">MAKINFTPQFKRDYKKLKRKHYDTNKLKHVINLLVEEKFEILAQKYDDHQLKGSFKSMRALHVEHNKAGNWVLVYKIHKGQLELLTIDLISTGSHNHSYRT</sequence>
<evidence type="ECO:0000256" key="2">
    <source>
        <dbReference type="PIRSR" id="PIRSR006156-1"/>
    </source>
</evidence>
<dbReference type="GO" id="GO:0004521">
    <property type="term" value="F:RNA endonuclease activity"/>
    <property type="evidence" value="ECO:0007669"/>
    <property type="project" value="TreeGrafter"/>
</dbReference>
<dbReference type="Gene3D" id="3.30.2310.20">
    <property type="entry name" value="RelE-like"/>
    <property type="match status" value="1"/>
</dbReference>
<dbReference type="Proteomes" id="UP000309117">
    <property type="component" value="Unassembled WGS sequence"/>
</dbReference>
<reference evidence="3 4" key="1">
    <citation type="submission" date="2019-04" db="EMBL/GenBank/DDBJ databases">
        <title>Microbes associate with the intestines of laboratory mice.</title>
        <authorList>
            <person name="Navarre W."/>
            <person name="Wong E."/>
            <person name="Huang K."/>
            <person name="Tropini C."/>
            <person name="Ng K."/>
            <person name="Yu B."/>
        </authorList>
    </citation>
    <scope>NUCLEOTIDE SEQUENCE [LARGE SCALE GENOMIC DNA]</scope>
    <source>
        <strain evidence="3 4">NM61_E11</strain>
    </source>
</reference>
<accession>A0A4S2BQ81</accession>
<dbReference type="InterPro" id="IPR007712">
    <property type="entry name" value="RelE/ParE_toxin"/>
</dbReference>
<dbReference type="Pfam" id="PF15738">
    <property type="entry name" value="YafQ_toxin"/>
    <property type="match status" value="1"/>
</dbReference>
<dbReference type="AlphaFoldDB" id="A0A4S2BQ81"/>
<proteinExistence type="predicted"/>
<dbReference type="GO" id="GO:0006415">
    <property type="term" value="P:translational termination"/>
    <property type="evidence" value="ECO:0007669"/>
    <property type="project" value="TreeGrafter"/>
</dbReference>
<feature type="active site" description="Proton donor" evidence="2">
    <location>
        <position position="95"/>
    </location>
</feature>
<dbReference type="PANTHER" id="PTHR40588">
    <property type="entry name" value="MRNA INTERFERASE TOXIN YAFQ"/>
    <property type="match status" value="1"/>
</dbReference>
<dbReference type="PIRSF" id="PIRSF006156">
    <property type="entry name" value="YafQ"/>
    <property type="match status" value="1"/>
</dbReference>
<comment type="caution">
    <text evidence="3">The sequence shown here is derived from an EMBL/GenBank/DDBJ whole genome shotgun (WGS) entry which is preliminary data.</text>
</comment>
<evidence type="ECO:0000256" key="1">
    <source>
        <dbReference type="ARBA" id="ARBA00022649"/>
    </source>
</evidence>
<dbReference type="GO" id="GO:0006402">
    <property type="term" value="P:mRNA catabolic process"/>
    <property type="evidence" value="ECO:0007669"/>
    <property type="project" value="TreeGrafter"/>
</dbReference>
<evidence type="ECO:0000313" key="3">
    <source>
        <dbReference type="EMBL" id="TGY16562.1"/>
    </source>
</evidence>